<dbReference type="EMBL" id="HBNR01005356">
    <property type="protein sequence ID" value="CAE4563950.1"/>
    <property type="molecule type" value="Transcribed_RNA"/>
</dbReference>
<dbReference type="SUPFAM" id="SSF75005">
    <property type="entry name" value="Arabinanase/levansucrase/invertase"/>
    <property type="match status" value="1"/>
</dbReference>
<accession>A0A7S4UAL4</accession>
<dbReference type="PANTHER" id="PTHR35279:SF1">
    <property type="entry name" value="ARABINANASE_LEVANSUCRASE_INVERTASE"/>
    <property type="match status" value="1"/>
</dbReference>
<dbReference type="InterPro" id="IPR023296">
    <property type="entry name" value="Glyco_hydro_beta-prop_sf"/>
</dbReference>
<dbReference type="AlphaFoldDB" id="A0A7S4UAL4"/>
<protein>
    <recommendedName>
        <fullName evidence="2">Glycosyl hydrolase family 32 N-terminal domain-containing protein</fullName>
    </recommendedName>
</protein>
<gene>
    <name evidence="1" type="ORF">AMON00008_LOCUS3569</name>
</gene>
<dbReference type="PANTHER" id="PTHR35279">
    <property type="match status" value="1"/>
</dbReference>
<evidence type="ECO:0008006" key="2">
    <source>
        <dbReference type="Google" id="ProtNLM"/>
    </source>
</evidence>
<reference evidence="1" key="1">
    <citation type="submission" date="2021-01" db="EMBL/GenBank/DDBJ databases">
        <authorList>
            <person name="Corre E."/>
            <person name="Pelletier E."/>
            <person name="Niang G."/>
            <person name="Scheremetjew M."/>
            <person name="Finn R."/>
            <person name="Kale V."/>
            <person name="Holt S."/>
            <person name="Cochrane G."/>
            <person name="Meng A."/>
            <person name="Brown T."/>
            <person name="Cohen L."/>
        </authorList>
    </citation>
    <scope>NUCLEOTIDE SEQUENCE</scope>
    <source>
        <strain evidence="1">CCMP3105</strain>
    </source>
</reference>
<dbReference type="Gene3D" id="2.115.10.20">
    <property type="entry name" value="Glycosyl hydrolase domain, family 43"/>
    <property type="match status" value="2"/>
</dbReference>
<evidence type="ECO:0000313" key="1">
    <source>
        <dbReference type="EMBL" id="CAE4563950.1"/>
    </source>
</evidence>
<organism evidence="1">
    <name type="scientific">Alexandrium monilatum</name>
    <dbReference type="NCBI Taxonomy" id="311494"/>
    <lineage>
        <taxon>Eukaryota</taxon>
        <taxon>Sar</taxon>
        <taxon>Alveolata</taxon>
        <taxon>Dinophyceae</taxon>
        <taxon>Gonyaulacales</taxon>
        <taxon>Pyrocystaceae</taxon>
        <taxon>Alexandrium</taxon>
    </lineage>
</organism>
<proteinExistence type="predicted"/>
<name>A0A7S4UAL4_9DINO</name>
<sequence>MAGYWHRRGRVAGAPRSSGAAMARSQLLGLGLLLWPMLSLLLQLAASPPAAWLQGRHLLDRVRRTSRASGGRTAATAAYSPVLGLPTGEPGRFDGLALGGVWVEPPAEGTTDAWRMLYHGRGEGAEEDVVKLSMGCIGEARSDDGLTWTRVDGPLAGGAAFAPSAGADGFDSALVGMGSLWGERLYYFGGSGEAVQLGPRALRGVRQSAGVAFRTATGGWAERRQALATGPPGSWDDLFVASPQVIQHGPGDWRMYYHGAGSAAGDRRFRIGLAVSEDGVSWQRRGLLLGPGPEGAWDAGGCSRRHVFRLGGGGGYAMLYEGTSVDGRHGIGLALSSDGLTWRRDSAEPVFRPSDEVGAWDAKVVSAPHFVPRLGGGLLYYVGMSKEGETAVGVAREEGGDLRTFRRL</sequence>